<comment type="caution">
    <text evidence="1">The sequence shown here is derived from an EMBL/GenBank/DDBJ whole genome shotgun (WGS) entry which is preliminary data.</text>
</comment>
<name>A0A1U7HN72_9CHRO</name>
<reference evidence="1 2" key="1">
    <citation type="submission" date="2016-11" db="EMBL/GenBank/DDBJ databases">
        <title>Draft Genome Sequences of Nine Cyanobacterial Strains from Diverse Habitats.</title>
        <authorList>
            <person name="Zhu T."/>
            <person name="Hou S."/>
            <person name="Lu X."/>
            <person name="Hess W.R."/>
        </authorList>
    </citation>
    <scope>NUCLEOTIDE SEQUENCE [LARGE SCALE GENOMIC DNA]</scope>
    <source>
        <strain evidence="1 2">5.2 s.c.1</strain>
    </source>
</reference>
<dbReference type="RefSeq" id="WP_073550235.1">
    <property type="nucleotide sequence ID" value="NZ_CAWMVK010000003.1"/>
</dbReference>
<dbReference type="Proteomes" id="UP000185984">
    <property type="component" value="Unassembled WGS sequence"/>
</dbReference>
<accession>A0A1U7HN72</accession>
<dbReference type="AlphaFoldDB" id="A0A1U7HN72"/>
<organism evidence="1 2">
    <name type="scientific">Chroogloeocystis siderophila 5.2 s.c.1</name>
    <dbReference type="NCBI Taxonomy" id="247279"/>
    <lineage>
        <taxon>Bacteria</taxon>
        <taxon>Bacillati</taxon>
        <taxon>Cyanobacteriota</taxon>
        <taxon>Cyanophyceae</taxon>
        <taxon>Oscillatoriophycideae</taxon>
        <taxon>Chroococcales</taxon>
        <taxon>Chroococcaceae</taxon>
        <taxon>Chroogloeocystis</taxon>
    </lineage>
</organism>
<evidence type="ECO:0000313" key="1">
    <source>
        <dbReference type="EMBL" id="OKH25043.1"/>
    </source>
</evidence>
<keyword evidence="2" id="KW-1185">Reference proteome</keyword>
<proteinExistence type="predicted"/>
<protein>
    <submittedName>
        <fullName evidence="1">Uncharacterized protein</fullName>
    </submittedName>
</protein>
<sequence length="86" mass="9981">MPIALSHAWLVNDNMEVIDPTWVEETSDFAYFGVVFNKKFVMETAAKTKCYGILDTDYLNRHQLKREGFPQGALLHKFHPEFCKSN</sequence>
<gene>
    <name evidence="1" type="ORF">NIES1031_14435</name>
</gene>
<evidence type="ECO:0000313" key="2">
    <source>
        <dbReference type="Proteomes" id="UP000185984"/>
    </source>
</evidence>
<dbReference type="EMBL" id="MRCC01000011">
    <property type="protein sequence ID" value="OKH25043.1"/>
    <property type="molecule type" value="Genomic_DNA"/>
</dbReference>